<dbReference type="OrthoDB" id="9763896at2"/>
<dbReference type="RefSeq" id="WP_055183013.1">
    <property type="nucleotide sequence ID" value="NZ_CYYC01000025.1"/>
</dbReference>
<evidence type="ECO:0000313" key="4">
    <source>
        <dbReference type="Proteomes" id="UP000095390"/>
    </source>
</evidence>
<keyword evidence="1" id="KW-0175">Coiled coil</keyword>
<name>A0A173TXH4_9FIRM</name>
<evidence type="ECO:0000256" key="1">
    <source>
        <dbReference type="SAM" id="Coils"/>
    </source>
</evidence>
<feature type="coiled-coil region" evidence="1">
    <location>
        <begin position="458"/>
        <end position="492"/>
    </location>
</feature>
<sequence length="517" mass="60310">MAIVKHIKSRNANYSAAINYLLFEHDEKTGKKIVDESGRSILRKEFYMDGLNCDPMSFDKECELTNTHFHKNKKREDIKSHHYIISYDPADVTENGLTGKRAQAISLELAKQMFPGYQALVVTHTDGHNESGNIHTHIVINSVRKTAVERQLYMDKPHEEAAGYKHRSTDKFMNTFKKTVMDRCQQEGLHQIDLLAPAERKITQKEYMAQKHGQQKLNEINQKIIEDGLKPTSTVFLTQKEYLRNAINECAATSNSFDEFQSKLLEQFQISVIDHRGRYSYLHPDRQKRITERALGTRYGKEHLEQTFLRKNPLTILYVRSHLRLVVNLQTNVKAMQSPAYAHRVKLSNLQQMANTIIYVQEHGFDTQSDLKNTLLAAKQELKEMQTQVAQHRSDLRILNNQIRYTGQYYANKEVYSQFSKAKYKGKYRKEHAKEIQKYEEARDWLRSFYQDGKMTSLKTLTLQKEKLQQQIASEEEAISSLKEKLKDLDTADQNVDFILQMQIPEPVRSKTKDLER</sequence>
<evidence type="ECO:0000259" key="2">
    <source>
        <dbReference type="Pfam" id="PF03432"/>
    </source>
</evidence>
<organism evidence="3 4">
    <name type="scientific">Anaerobutyricum hallii</name>
    <dbReference type="NCBI Taxonomy" id="39488"/>
    <lineage>
        <taxon>Bacteria</taxon>
        <taxon>Bacillati</taxon>
        <taxon>Bacillota</taxon>
        <taxon>Clostridia</taxon>
        <taxon>Lachnospirales</taxon>
        <taxon>Lachnospiraceae</taxon>
        <taxon>Anaerobutyricum</taxon>
    </lineage>
</organism>
<gene>
    <name evidence="3" type="ORF">ERS852578_02026</name>
</gene>
<dbReference type="Proteomes" id="UP000095390">
    <property type="component" value="Unassembled WGS sequence"/>
</dbReference>
<evidence type="ECO:0000313" key="3">
    <source>
        <dbReference type="EMBL" id="CUN07533.1"/>
    </source>
</evidence>
<protein>
    <submittedName>
        <fullName evidence="3">Relaxase/Mobilisation nuclease domain</fullName>
    </submittedName>
</protein>
<feature type="domain" description="MobA/VirD2-like nuclease" evidence="2">
    <location>
        <begin position="44"/>
        <end position="146"/>
    </location>
</feature>
<dbReference type="InterPro" id="IPR005094">
    <property type="entry name" value="Endonuclease_MobA/VirD2"/>
</dbReference>
<dbReference type="AlphaFoldDB" id="A0A173TXH4"/>
<proteinExistence type="predicted"/>
<dbReference type="Pfam" id="PF03432">
    <property type="entry name" value="Relaxase"/>
    <property type="match status" value="1"/>
</dbReference>
<accession>A0A173TXH4</accession>
<reference evidence="3 4" key="1">
    <citation type="submission" date="2015-09" db="EMBL/GenBank/DDBJ databases">
        <authorList>
            <consortium name="Pathogen Informatics"/>
        </authorList>
    </citation>
    <scope>NUCLEOTIDE SEQUENCE [LARGE SCALE GENOMIC DNA]</scope>
    <source>
        <strain evidence="3 4">2789STDY5834966</strain>
    </source>
</reference>
<dbReference type="EMBL" id="CYYC01000025">
    <property type="protein sequence ID" value="CUN07533.1"/>
    <property type="molecule type" value="Genomic_DNA"/>
</dbReference>
<feature type="coiled-coil region" evidence="1">
    <location>
        <begin position="368"/>
        <end position="402"/>
    </location>
</feature>